<protein>
    <submittedName>
        <fullName evidence="2">Uncharacterized protein</fullName>
    </submittedName>
</protein>
<evidence type="ECO:0000313" key="3">
    <source>
        <dbReference type="Proteomes" id="UP000070700"/>
    </source>
</evidence>
<dbReference type="RefSeq" id="XP_018071509.1">
    <property type="nucleotide sequence ID" value="XM_018215016.1"/>
</dbReference>
<sequence length="89" mass="10396">MTTSMFSSKLSGLWSKKQVIDLATLDFYLFQKYHRRHLINVQTSDGYRCEYSTTQDRLLTLANIMIFFLTYCGIDLFPLQDSIDLSVQV</sequence>
<reference evidence="2 3" key="1">
    <citation type="submission" date="2015-10" db="EMBL/GenBank/DDBJ databases">
        <title>Full genome of DAOMC 229536 Phialocephala scopiformis, a fungal endophyte of spruce producing the potent anti-insectan compound rugulosin.</title>
        <authorList>
            <consortium name="DOE Joint Genome Institute"/>
            <person name="Walker A.K."/>
            <person name="Frasz S.L."/>
            <person name="Seifert K.A."/>
            <person name="Miller J.D."/>
            <person name="Mondo S.J."/>
            <person name="Labutti K."/>
            <person name="Lipzen A."/>
            <person name="Dockter R."/>
            <person name="Kennedy M."/>
            <person name="Grigoriev I.V."/>
            <person name="Spatafora J.W."/>
        </authorList>
    </citation>
    <scope>NUCLEOTIDE SEQUENCE [LARGE SCALE GENOMIC DNA]</scope>
    <source>
        <strain evidence="2 3">CBS 120377</strain>
    </source>
</reference>
<proteinExistence type="predicted"/>
<keyword evidence="1" id="KW-0472">Membrane</keyword>
<dbReference type="KEGG" id="psco:LY89DRAFT_685093"/>
<dbReference type="InParanoid" id="A0A194XAI5"/>
<evidence type="ECO:0000256" key="1">
    <source>
        <dbReference type="SAM" id="Phobius"/>
    </source>
</evidence>
<feature type="transmembrane region" description="Helical" evidence="1">
    <location>
        <begin position="58"/>
        <end position="79"/>
    </location>
</feature>
<dbReference type="Proteomes" id="UP000070700">
    <property type="component" value="Unassembled WGS sequence"/>
</dbReference>
<gene>
    <name evidence="2" type="ORF">LY89DRAFT_685093</name>
</gene>
<dbReference type="AlphaFoldDB" id="A0A194XAI5"/>
<evidence type="ECO:0000313" key="2">
    <source>
        <dbReference type="EMBL" id="KUJ17154.1"/>
    </source>
</evidence>
<keyword evidence="3" id="KW-1185">Reference proteome</keyword>
<keyword evidence="1" id="KW-0812">Transmembrane</keyword>
<organism evidence="2 3">
    <name type="scientific">Mollisia scopiformis</name>
    <name type="common">Conifer needle endophyte fungus</name>
    <name type="synonym">Phialocephala scopiformis</name>
    <dbReference type="NCBI Taxonomy" id="149040"/>
    <lineage>
        <taxon>Eukaryota</taxon>
        <taxon>Fungi</taxon>
        <taxon>Dikarya</taxon>
        <taxon>Ascomycota</taxon>
        <taxon>Pezizomycotina</taxon>
        <taxon>Leotiomycetes</taxon>
        <taxon>Helotiales</taxon>
        <taxon>Mollisiaceae</taxon>
        <taxon>Mollisia</taxon>
    </lineage>
</organism>
<dbReference type="EMBL" id="KQ947415">
    <property type="protein sequence ID" value="KUJ17154.1"/>
    <property type="molecule type" value="Genomic_DNA"/>
</dbReference>
<accession>A0A194XAI5</accession>
<name>A0A194XAI5_MOLSC</name>
<dbReference type="GeneID" id="28824742"/>
<keyword evidence="1" id="KW-1133">Transmembrane helix</keyword>